<gene>
    <name evidence="2" type="ORF">FHX44_111045</name>
</gene>
<feature type="transmembrane region" description="Helical" evidence="1">
    <location>
        <begin position="96"/>
        <end position="115"/>
    </location>
</feature>
<evidence type="ECO:0000256" key="1">
    <source>
        <dbReference type="SAM" id="Phobius"/>
    </source>
</evidence>
<proteinExistence type="predicted"/>
<reference evidence="2 3" key="1">
    <citation type="submission" date="2019-06" db="EMBL/GenBank/DDBJ databases">
        <title>Sequencing the genomes of 1000 actinobacteria strains.</title>
        <authorList>
            <person name="Klenk H.-P."/>
        </authorList>
    </citation>
    <scope>NUCLEOTIDE SEQUENCE [LARGE SCALE GENOMIC DNA]</scope>
    <source>
        <strain evidence="2 3">DSM 45671</strain>
    </source>
</reference>
<evidence type="ECO:0000313" key="3">
    <source>
        <dbReference type="Proteomes" id="UP000321261"/>
    </source>
</evidence>
<keyword evidence="1" id="KW-0812">Transmembrane</keyword>
<name>A0A561SJX7_9PSEU</name>
<keyword evidence="1" id="KW-0472">Membrane</keyword>
<keyword evidence="1" id="KW-1133">Transmembrane helix</keyword>
<protein>
    <submittedName>
        <fullName evidence="2">Uncharacterized protein</fullName>
    </submittedName>
</protein>
<dbReference type="AlphaFoldDB" id="A0A561SJX7"/>
<accession>A0A561SJX7</accession>
<evidence type="ECO:0000313" key="2">
    <source>
        <dbReference type="EMBL" id="TWF75161.1"/>
    </source>
</evidence>
<feature type="transmembrane region" description="Helical" evidence="1">
    <location>
        <begin position="14"/>
        <end position="32"/>
    </location>
</feature>
<comment type="caution">
    <text evidence="2">The sequence shown here is derived from an EMBL/GenBank/DDBJ whole genome shotgun (WGS) entry which is preliminary data.</text>
</comment>
<keyword evidence="3" id="KW-1185">Reference proteome</keyword>
<sequence length="136" mass="14073">MAEVDIVKIGWRDGVATLLVAAIVVPYIGYLLRGSMPFIQDPRGMAVTGLVLGVAAAAAVGRAAFRGTWGAIAAFFAVASGAVGIVTFIRADEGALSEGLLAVFMTALVVAWVLAELVRTHVPLTVPLTRAGRSTH</sequence>
<dbReference type="EMBL" id="VIWU01000001">
    <property type="protein sequence ID" value="TWF75161.1"/>
    <property type="molecule type" value="Genomic_DNA"/>
</dbReference>
<feature type="transmembrane region" description="Helical" evidence="1">
    <location>
        <begin position="44"/>
        <end position="65"/>
    </location>
</feature>
<feature type="transmembrane region" description="Helical" evidence="1">
    <location>
        <begin position="71"/>
        <end position="89"/>
    </location>
</feature>
<dbReference type="Proteomes" id="UP000321261">
    <property type="component" value="Unassembled WGS sequence"/>
</dbReference>
<organism evidence="2 3">
    <name type="scientific">Pseudonocardia hierapolitana</name>
    <dbReference type="NCBI Taxonomy" id="1128676"/>
    <lineage>
        <taxon>Bacteria</taxon>
        <taxon>Bacillati</taxon>
        <taxon>Actinomycetota</taxon>
        <taxon>Actinomycetes</taxon>
        <taxon>Pseudonocardiales</taxon>
        <taxon>Pseudonocardiaceae</taxon>
        <taxon>Pseudonocardia</taxon>
    </lineage>
</organism>